<evidence type="ECO:0000256" key="2">
    <source>
        <dbReference type="SAM" id="MobiDB-lite"/>
    </source>
</evidence>
<dbReference type="InterPro" id="IPR000089">
    <property type="entry name" value="Biotin_lipoyl"/>
</dbReference>
<reference evidence="4 5" key="1">
    <citation type="journal article" date="2014" name="Genome Announc.">
        <title>Complete Genome Sequence of Amino Acid-Utilizing Eubacterium acidaminophilum al-2 (DSM 3953).</title>
        <authorList>
            <person name="Poehlein A."/>
            <person name="Andreesen J.R."/>
            <person name="Daniel R."/>
        </authorList>
    </citation>
    <scope>NUCLEOTIDE SEQUENCE [LARGE SCALE GENOMIC DNA]</scope>
    <source>
        <strain evidence="4 5">DSM 3953</strain>
        <plasmid evidence="5">Plasmid EAL2_808p</plasmid>
    </source>
</reference>
<feature type="domain" description="Lipoyl-binding" evidence="3">
    <location>
        <begin position="47"/>
        <end position="122"/>
    </location>
</feature>
<dbReference type="KEGG" id="eac:EAL2_808p06920"/>
<name>W8TBJ3_PEPAC</name>
<dbReference type="eggNOG" id="COG4770">
    <property type="taxonomic scope" value="Bacteria"/>
</dbReference>
<evidence type="ECO:0000259" key="3">
    <source>
        <dbReference type="PROSITE" id="PS50968"/>
    </source>
</evidence>
<dbReference type="EMBL" id="CP007453">
    <property type="protein sequence ID" value="AHM58195.1"/>
    <property type="molecule type" value="Genomic_DNA"/>
</dbReference>
<evidence type="ECO:0000313" key="4">
    <source>
        <dbReference type="EMBL" id="AHM58195.1"/>
    </source>
</evidence>
<feature type="region of interest" description="Disordered" evidence="2">
    <location>
        <begin position="21"/>
        <end position="59"/>
    </location>
</feature>
<dbReference type="Proteomes" id="UP000019591">
    <property type="component" value="Plasmid EAL2_808p"/>
</dbReference>
<organism evidence="4 5">
    <name type="scientific">Peptoclostridium acidaminophilum DSM 3953</name>
    <dbReference type="NCBI Taxonomy" id="1286171"/>
    <lineage>
        <taxon>Bacteria</taxon>
        <taxon>Bacillati</taxon>
        <taxon>Bacillota</taxon>
        <taxon>Clostridia</taxon>
        <taxon>Peptostreptococcales</taxon>
        <taxon>Peptoclostridiaceae</taxon>
        <taxon>Peptoclostridium</taxon>
    </lineage>
</organism>
<evidence type="ECO:0000256" key="1">
    <source>
        <dbReference type="ARBA" id="ARBA00023267"/>
    </source>
</evidence>
<dbReference type="HOGENOM" id="CLU_016733_5_4_9"/>
<evidence type="ECO:0000313" key="5">
    <source>
        <dbReference type="Proteomes" id="UP000019591"/>
    </source>
</evidence>
<protein>
    <submittedName>
        <fullName evidence="4">Biotin/lipoyl attachment domain-containing protein</fullName>
    </submittedName>
</protein>
<dbReference type="Pfam" id="PF00364">
    <property type="entry name" value="Biotin_lipoyl"/>
    <property type="match status" value="1"/>
</dbReference>
<dbReference type="InterPro" id="IPR050709">
    <property type="entry name" value="Biotin_Carboxyl_Carrier/Decarb"/>
</dbReference>
<dbReference type="PANTHER" id="PTHR45266:SF3">
    <property type="entry name" value="OXALOACETATE DECARBOXYLASE ALPHA CHAIN"/>
    <property type="match status" value="1"/>
</dbReference>
<keyword evidence="1" id="KW-0092">Biotin</keyword>
<dbReference type="PATRIC" id="fig|1286171.3.peg.2874"/>
<sequence length="122" mass="12973">MKKYMININGKAYEVEVEEMGETAQTAPKPAATLEKAAQKEKSAPKQSNSGASESISAPMPGTIIDIKVREGDVVKSGQVIMVLEAMKMENEIVAPKDGKIMAIRASRGSSVASGEELLHIA</sequence>
<dbReference type="SUPFAM" id="SSF51230">
    <property type="entry name" value="Single hybrid motif"/>
    <property type="match status" value="1"/>
</dbReference>
<dbReference type="OrthoDB" id="9812676at2"/>
<keyword evidence="5" id="KW-1185">Reference proteome</keyword>
<accession>W8TBJ3</accession>
<feature type="compositionally biased region" description="Polar residues" evidence="2">
    <location>
        <begin position="45"/>
        <end position="56"/>
    </location>
</feature>
<dbReference type="Gene3D" id="2.40.50.100">
    <property type="match status" value="1"/>
</dbReference>
<dbReference type="RefSeq" id="WP_025437029.1">
    <property type="nucleotide sequence ID" value="NZ_CP007453.1"/>
</dbReference>
<dbReference type="CDD" id="cd06850">
    <property type="entry name" value="biotinyl_domain"/>
    <property type="match status" value="1"/>
</dbReference>
<dbReference type="FunFam" id="2.40.50.100:FF:000003">
    <property type="entry name" value="Acetyl-CoA carboxylase biotin carboxyl carrier protein"/>
    <property type="match status" value="1"/>
</dbReference>
<geneLocation type="plasmid" evidence="4 5">
    <name>EAL2_808p</name>
</geneLocation>
<gene>
    <name evidence="4" type="ORF">EAL2_808p06920</name>
</gene>
<dbReference type="PROSITE" id="PS50968">
    <property type="entry name" value="BIOTINYL_LIPOYL"/>
    <property type="match status" value="1"/>
</dbReference>
<dbReference type="InterPro" id="IPR011053">
    <property type="entry name" value="Single_hybrid_motif"/>
</dbReference>
<dbReference type="PROSITE" id="PS00188">
    <property type="entry name" value="BIOTIN"/>
    <property type="match status" value="1"/>
</dbReference>
<keyword evidence="4" id="KW-0614">Plasmid</keyword>
<dbReference type="AlphaFoldDB" id="W8TBJ3"/>
<dbReference type="InterPro" id="IPR001882">
    <property type="entry name" value="Biotin_BS"/>
</dbReference>
<proteinExistence type="predicted"/>
<dbReference type="PANTHER" id="PTHR45266">
    <property type="entry name" value="OXALOACETATE DECARBOXYLASE ALPHA CHAIN"/>
    <property type="match status" value="1"/>
</dbReference>